<dbReference type="GO" id="GO:0055085">
    <property type="term" value="P:transmembrane transport"/>
    <property type="evidence" value="ECO:0007669"/>
    <property type="project" value="UniProtKB-ARBA"/>
</dbReference>
<dbReference type="SUPFAM" id="SSF52540">
    <property type="entry name" value="P-loop containing nucleoside triphosphate hydrolases"/>
    <property type="match status" value="1"/>
</dbReference>
<gene>
    <name evidence="6" type="ORF">SAMN02982931_04287</name>
</gene>
<name>A0A1G6EAK1_9HYPH</name>
<keyword evidence="2" id="KW-0813">Transport</keyword>
<keyword evidence="3" id="KW-0547">Nucleotide-binding</keyword>
<dbReference type="InterPro" id="IPR003439">
    <property type="entry name" value="ABC_transporter-like_ATP-bd"/>
</dbReference>
<accession>A0A1G6EAK1</accession>
<dbReference type="Proteomes" id="UP000199071">
    <property type="component" value="Unassembled WGS sequence"/>
</dbReference>
<dbReference type="AlphaFoldDB" id="A0A1G6EAK1"/>
<dbReference type="STRING" id="665467.SAMN02982931_04287"/>
<evidence type="ECO:0000313" key="7">
    <source>
        <dbReference type="Proteomes" id="UP000199071"/>
    </source>
</evidence>
<sequence length="257" mass="28593">MLELDAITKVFRKRGPFGGGRSTVALDRISVRIGDGRTLGVIGESGSGKSTLARIALRMIAPDSGTVRFGGRDITRVSGKALRDFRRKVQPVFQDSAGALDPRMTIARILREPLMLRGDVPRAEWSKRITDILTAIDLSPALRDRYPRQLSGGQRQRIGIARALLMEPEILILDEPVSALDVSVQANVLNLLRDLQRDRGLSYLFIGHDLSIAEYFCDDILVLHNGVQKDFADAETLFRDPKDDYTRTLLAAMPRQL</sequence>
<dbReference type="PROSITE" id="PS50893">
    <property type="entry name" value="ABC_TRANSPORTER_2"/>
    <property type="match status" value="1"/>
</dbReference>
<dbReference type="EMBL" id="FMXQ01000011">
    <property type="protein sequence ID" value="SDB54426.1"/>
    <property type="molecule type" value="Genomic_DNA"/>
</dbReference>
<reference evidence="6 7" key="1">
    <citation type="submission" date="2016-10" db="EMBL/GenBank/DDBJ databases">
        <authorList>
            <person name="de Groot N.N."/>
        </authorList>
    </citation>
    <scope>NUCLEOTIDE SEQUENCE [LARGE SCALE GENOMIC DNA]</scope>
    <source>
        <strain evidence="6 7">ATCC 35022</strain>
    </source>
</reference>
<evidence type="ECO:0000313" key="6">
    <source>
        <dbReference type="EMBL" id="SDB54426.1"/>
    </source>
</evidence>
<dbReference type="InterPro" id="IPR027417">
    <property type="entry name" value="P-loop_NTPase"/>
</dbReference>
<dbReference type="CDD" id="cd03257">
    <property type="entry name" value="ABC_NikE_OppD_transporters"/>
    <property type="match status" value="1"/>
</dbReference>
<dbReference type="OrthoDB" id="9815712at2"/>
<dbReference type="GO" id="GO:0005524">
    <property type="term" value="F:ATP binding"/>
    <property type="evidence" value="ECO:0007669"/>
    <property type="project" value="UniProtKB-KW"/>
</dbReference>
<organism evidence="6 7">
    <name type="scientific">Bauldia litoralis</name>
    <dbReference type="NCBI Taxonomy" id="665467"/>
    <lineage>
        <taxon>Bacteria</taxon>
        <taxon>Pseudomonadati</taxon>
        <taxon>Pseudomonadota</taxon>
        <taxon>Alphaproteobacteria</taxon>
        <taxon>Hyphomicrobiales</taxon>
        <taxon>Kaistiaceae</taxon>
        <taxon>Bauldia</taxon>
    </lineage>
</organism>
<dbReference type="GO" id="GO:0016887">
    <property type="term" value="F:ATP hydrolysis activity"/>
    <property type="evidence" value="ECO:0007669"/>
    <property type="project" value="InterPro"/>
</dbReference>
<evidence type="ECO:0000256" key="3">
    <source>
        <dbReference type="ARBA" id="ARBA00022741"/>
    </source>
</evidence>
<feature type="domain" description="ABC transporter" evidence="5">
    <location>
        <begin position="2"/>
        <end position="250"/>
    </location>
</feature>
<keyword evidence="4" id="KW-0067">ATP-binding</keyword>
<dbReference type="InterPro" id="IPR050319">
    <property type="entry name" value="ABC_transp_ATP-bind"/>
</dbReference>
<dbReference type="PANTHER" id="PTHR43776">
    <property type="entry name" value="TRANSPORT ATP-BINDING PROTEIN"/>
    <property type="match status" value="1"/>
</dbReference>
<dbReference type="PANTHER" id="PTHR43776:SF7">
    <property type="entry name" value="D,D-DIPEPTIDE TRANSPORT ATP-BINDING PROTEIN DDPF-RELATED"/>
    <property type="match status" value="1"/>
</dbReference>
<evidence type="ECO:0000256" key="4">
    <source>
        <dbReference type="ARBA" id="ARBA00022840"/>
    </source>
</evidence>
<dbReference type="PROSITE" id="PS00211">
    <property type="entry name" value="ABC_TRANSPORTER_1"/>
    <property type="match status" value="1"/>
</dbReference>
<dbReference type="InterPro" id="IPR017871">
    <property type="entry name" value="ABC_transporter-like_CS"/>
</dbReference>
<evidence type="ECO:0000256" key="2">
    <source>
        <dbReference type="ARBA" id="ARBA00022448"/>
    </source>
</evidence>
<proteinExistence type="inferred from homology"/>
<dbReference type="SMART" id="SM00382">
    <property type="entry name" value="AAA"/>
    <property type="match status" value="1"/>
</dbReference>
<comment type="similarity">
    <text evidence="1">Belongs to the ABC transporter superfamily.</text>
</comment>
<dbReference type="Gene3D" id="3.40.50.300">
    <property type="entry name" value="P-loop containing nucleotide triphosphate hydrolases"/>
    <property type="match status" value="1"/>
</dbReference>
<keyword evidence="7" id="KW-1185">Reference proteome</keyword>
<evidence type="ECO:0000256" key="1">
    <source>
        <dbReference type="ARBA" id="ARBA00005417"/>
    </source>
</evidence>
<evidence type="ECO:0000259" key="5">
    <source>
        <dbReference type="PROSITE" id="PS50893"/>
    </source>
</evidence>
<dbReference type="Pfam" id="PF00005">
    <property type="entry name" value="ABC_tran"/>
    <property type="match status" value="1"/>
</dbReference>
<dbReference type="InterPro" id="IPR003593">
    <property type="entry name" value="AAA+_ATPase"/>
</dbReference>
<protein>
    <submittedName>
        <fullName evidence="6">ABC transporter</fullName>
    </submittedName>
</protein>
<dbReference type="RefSeq" id="WP_090879976.1">
    <property type="nucleotide sequence ID" value="NZ_FMXQ01000011.1"/>
</dbReference>